<dbReference type="Pfam" id="PF03466">
    <property type="entry name" value="LysR_substrate"/>
    <property type="match status" value="1"/>
</dbReference>
<keyword evidence="2" id="KW-0805">Transcription regulation</keyword>
<dbReference type="Gene3D" id="1.10.10.10">
    <property type="entry name" value="Winged helix-like DNA-binding domain superfamily/Winged helix DNA-binding domain"/>
    <property type="match status" value="1"/>
</dbReference>
<evidence type="ECO:0000313" key="7">
    <source>
        <dbReference type="Proteomes" id="UP001305498"/>
    </source>
</evidence>
<name>A0AA97FHI2_9MICO</name>
<dbReference type="PANTHER" id="PTHR30346">
    <property type="entry name" value="TRANSCRIPTIONAL DUAL REGULATOR HCAR-RELATED"/>
    <property type="match status" value="1"/>
</dbReference>
<dbReference type="GO" id="GO:0003700">
    <property type="term" value="F:DNA-binding transcription factor activity"/>
    <property type="evidence" value="ECO:0007669"/>
    <property type="project" value="InterPro"/>
</dbReference>
<comment type="similarity">
    <text evidence="1">Belongs to the LysR transcriptional regulatory family.</text>
</comment>
<dbReference type="KEGG" id="mbet:N8K70_14845"/>
<keyword evidence="7" id="KW-1185">Reference proteome</keyword>
<organism evidence="6 7">
    <name type="scientific">Microbacterium betulae</name>
    <dbReference type="NCBI Taxonomy" id="2981139"/>
    <lineage>
        <taxon>Bacteria</taxon>
        <taxon>Bacillati</taxon>
        <taxon>Actinomycetota</taxon>
        <taxon>Actinomycetes</taxon>
        <taxon>Micrococcales</taxon>
        <taxon>Microbacteriaceae</taxon>
        <taxon>Microbacterium</taxon>
    </lineage>
</organism>
<evidence type="ECO:0000313" key="6">
    <source>
        <dbReference type="EMBL" id="WOF22654.1"/>
    </source>
</evidence>
<evidence type="ECO:0000256" key="1">
    <source>
        <dbReference type="ARBA" id="ARBA00009437"/>
    </source>
</evidence>
<evidence type="ECO:0000256" key="4">
    <source>
        <dbReference type="ARBA" id="ARBA00023163"/>
    </source>
</evidence>
<gene>
    <name evidence="6" type="ORF">N8K70_14845</name>
</gene>
<dbReference type="GO" id="GO:0032993">
    <property type="term" value="C:protein-DNA complex"/>
    <property type="evidence" value="ECO:0007669"/>
    <property type="project" value="TreeGrafter"/>
</dbReference>
<dbReference type="RefSeq" id="WP_317139125.1">
    <property type="nucleotide sequence ID" value="NZ_CP118157.1"/>
</dbReference>
<evidence type="ECO:0000259" key="5">
    <source>
        <dbReference type="PROSITE" id="PS50931"/>
    </source>
</evidence>
<dbReference type="GO" id="GO:0003677">
    <property type="term" value="F:DNA binding"/>
    <property type="evidence" value="ECO:0007669"/>
    <property type="project" value="UniProtKB-KW"/>
</dbReference>
<dbReference type="Pfam" id="PF00126">
    <property type="entry name" value="HTH_1"/>
    <property type="match status" value="1"/>
</dbReference>
<dbReference type="SUPFAM" id="SSF53850">
    <property type="entry name" value="Periplasmic binding protein-like II"/>
    <property type="match status" value="1"/>
</dbReference>
<dbReference type="FunFam" id="1.10.10.10:FF:000001">
    <property type="entry name" value="LysR family transcriptional regulator"/>
    <property type="match status" value="1"/>
</dbReference>
<reference evidence="6 7" key="1">
    <citation type="submission" date="2023-02" db="EMBL/GenBank/DDBJ databases">
        <title>Microbacterium betulae sp. nov., isolated from birch wood.</title>
        <authorList>
            <person name="Pasciak M."/>
            <person name="Pawlik K.J."/>
            <person name="Martynowski D."/>
            <person name="Laczmanski L."/>
            <person name="Ciekot J."/>
            <person name="Szponar B."/>
            <person name="Wojcik-Fatla A."/>
            <person name="Mackiewicz B."/>
            <person name="Farian E."/>
            <person name="Cholewa G."/>
            <person name="Cholewa A."/>
            <person name="Dutkiewicz J."/>
        </authorList>
    </citation>
    <scope>NUCLEOTIDE SEQUENCE [LARGE SCALE GENOMIC DNA]</scope>
    <source>
        <strain evidence="6 7">AB</strain>
    </source>
</reference>
<dbReference type="Gene3D" id="3.40.190.10">
    <property type="entry name" value="Periplasmic binding protein-like II"/>
    <property type="match status" value="2"/>
</dbReference>
<dbReference type="PRINTS" id="PR00039">
    <property type="entry name" value="HTHLYSR"/>
</dbReference>
<sequence>MEWDLRALRHLVAAAETGTFTDAAIELGVSQAAVSRTIAGLEESVGARLMLRTRRGCEPTALGRRVLPQARRVLAEAARFDEMIRSEESTLRLGYAWAAAGRHTTPLLRGWARDHPAVTLRLVRHNTVTAGLDEGLCDAAIVRTPLDERRFEAVSVGLERRMVAFAADDADWARRRTIRMAEIAARPVLVDTRTGTTVPELWPEGARPTVLSRTSDVEEWLDAIAAGAGIGTTSEATAAHNPRPGVAYRPVSDGPAISVRLAWRRDDPPPGLSGLVTALTALYRAPA</sequence>
<protein>
    <submittedName>
        <fullName evidence="6">LysR family transcriptional regulator</fullName>
    </submittedName>
</protein>
<evidence type="ECO:0000256" key="3">
    <source>
        <dbReference type="ARBA" id="ARBA00023125"/>
    </source>
</evidence>
<dbReference type="InterPro" id="IPR036388">
    <property type="entry name" value="WH-like_DNA-bd_sf"/>
</dbReference>
<dbReference type="PROSITE" id="PS50931">
    <property type="entry name" value="HTH_LYSR"/>
    <property type="match status" value="1"/>
</dbReference>
<dbReference type="AlphaFoldDB" id="A0AA97FHI2"/>
<dbReference type="InterPro" id="IPR005119">
    <property type="entry name" value="LysR_subst-bd"/>
</dbReference>
<proteinExistence type="inferred from homology"/>
<dbReference type="Proteomes" id="UP001305498">
    <property type="component" value="Chromosome"/>
</dbReference>
<dbReference type="InterPro" id="IPR000847">
    <property type="entry name" value="LysR_HTH_N"/>
</dbReference>
<keyword evidence="3" id="KW-0238">DNA-binding</keyword>
<evidence type="ECO:0000256" key="2">
    <source>
        <dbReference type="ARBA" id="ARBA00023015"/>
    </source>
</evidence>
<dbReference type="PANTHER" id="PTHR30346:SF28">
    <property type="entry name" value="HTH-TYPE TRANSCRIPTIONAL REGULATOR CYNR"/>
    <property type="match status" value="1"/>
</dbReference>
<accession>A0AA97FHI2</accession>
<dbReference type="InterPro" id="IPR036390">
    <property type="entry name" value="WH_DNA-bd_sf"/>
</dbReference>
<dbReference type="EMBL" id="CP118157">
    <property type="protein sequence ID" value="WOF22654.1"/>
    <property type="molecule type" value="Genomic_DNA"/>
</dbReference>
<keyword evidence="4" id="KW-0804">Transcription</keyword>
<dbReference type="SUPFAM" id="SSF46785">
    <property type="entry name" value="Winged helix' DNA-binding domain"/>
    <property type="match status" value="1"/>
</dbReference>
<feature type="domain" description="HTH lysR-type" evidence="5">
    <location>
        <begin position="3"/>
        <end position="60"/>
    </location>
</feature>